<keyword evidence="4 9" id="KW-0812">Transmembrane</keyword>
<dbReference type="InterPro" id="IPR011527">
    <property type="entry name" value="ABC1_TM_dom"/>
</dbReference>
<dbReference type="Proteomes" id="UP000283269">
    <property type="component" value="Unassembled WGS sequence"/>
</dbReference>
<keyword evidence="6" id="KW-0067">ATP-binding</keyword>
<dbReference type="Gene3D" id="3.40.50.300">
    <property type="entry name" value="P-loop containing nucleotide triphosphate hydrolases"/>
    <property type="match status" value="2"/>
</dbReference>
<evidence type="ECO:0000256" key="8">
    <source>
        <dbReference type="ARBA" id="ARBA00023136"/>
    </source>
</evidence>
<dbReference type="PANTHER" id="PTHR24223:SF456">
    <property type="entry name" value="MULTIDRUG RESISTANCE-ASSOCIATED PROTEIN LETHAL(2)03659"/>
    <property type="match status" value="1"/>
</dbReference>
<dbReference type="InterPro" id="IPR003593">
    <property type="entry name" value="AAA+_ATPase"/>
</dbReference>
<evidence type="ECO:0000259" key="11">
    <source>
        <dbReference type="PROSITE" id="PS50929"/>
    </source>
</evidence>
<dbReference type="GO" id="GO:0005524">
    <property type="term" value="F:ATP binding"/>
    <property type="evidence" value="ECO:0007669"/>
    <property type="project" value="UniProtKB-KW"/>
</dbReference>
<evidence type="ECO:0000256" key="3">
    <source>
        <dbReference type="ARBA" id="ARBA00022448"/>
    </source>
</evidence>
<dbReference type="EMBL" id="NHYD01003015">
    <property type="protein sequence ID" value="PPQ83456.1"/>
    <property type="molecule type" value="Genomic_DNA"/>
</dbReference>
<feature type="transmembrane region" description="Helical" evidence="9">
    <location>
        <begin position="919"/>
        <end position="938"/>
    </location>
</feature>
<feature type="transmembrane region" description="Helical" evidence="9">
    <location>
        <begin position="813"/>
        <end position="838"/>
    </location>
</feature>
<evidence type="ECO:0000256" key="4">
    <source>
        <dbReference type="ARBA" id="ARBA00022692"/>
    </source>
</evidence>
<keyword evidence="3" id="KW-0813">Transport</keyword>
<reference evidence="12 13" key="1">
    <citation type="journal article" date="2018" name="Evol. Lett.">
        <title>Horizontal gene cluster transfer increased hallucinogenic mushroom diversity.</title>
        <authorList>
            <person name="Reynolds H.T."/>
            <person name="Vijayakumar V."/>
            <person name="Gluck-Thaler E."/>
            <person name="Korotkin H.B."/>
            <person name="Matheny P.B."/>
            <person name="Slot J.C."/>
        </authorList>
    </citation>
    <scope>NUCLEOTIDE SEQUENCE [LARGE SCALE GENOMIC DNA]</scope>
    <source>
        <strain evidence="12 13">2631</strain>
    </source>
</reference>
<feature type="transmembrane region" description="Helical" evidence="9">
    <location>
        <begin position="421"/>
        <end position="442"/>
    </location>
</feature>
<dbReference type="STRING" id="93625.A0A409WY94"/>
<dbReference type="InterPro" id="IPR050173">
    <property type="entry name" value="ABC_transporter_C-like"/>
</dbReference>
<evidence type="ECO:0000313" key="13">
    <source>
        <dbReference type="Proteomes" id="UP000283269"/>
    </source>
</evidence>
<keyword evidence="5" id="KW-0547">Nucleotide-binding</keyword>
<dbReference type="InterPro" id="IPR036640">
    <property type="entry name" value="ABC1_TM_sf"/>
</dbReference>
<protein>
    <recommendedName>
        <fullName evidence="14">ABC transporter</fullName>
    </recommendedName>
</protein>
<sequence>MVTSAVPANINLLSSRWQRVPFATCTALPPLAGRSLDDAQLSPEATASFFSHLTFHWVTPLLNLGYARPLEATDLWKLQSDRDAAQIGEQILQSFDRRSKEAALYNAQLAEGQVGPGLKGVWWSITGRRREKELRWRETTGKQKASLVWAINDSVKWWFWSAGLLKVMGDTAQVTSPLVMKTIITFAGESYFNHKAGLPVPNIGKGIGLTFALLAMQVIGSVCSQQYSYRALTTGVLIRGGLITAIYNRSLRLSSLARSTLTNGKLVNHISTDVSRLDFCAGFFHASWTSPIQLAICLALLIVQLGVSSLAGFAIFFLAIPVQTILIKRYFAVRGDTMRWTDKRIKLLQEVLGGMKIIKYFTWEVPSLARITDYRRKEVTNVRSLLLLKSANSALGISMPTLASIIGLVTYSATNHSLQPAVIFTALSLFNLLRIPLMFLPLSINSIADAKNAAIRLQEVFEAGLLDSMHEINEALDAALEVKGASFTWDAPPNNAGESEGGNFVGKQAKTLKVNAEKKQIADVDEKAVKNEAGVFKVTDVTMTIPRGQLVAIVGPVGSGKSSLLQGLIGEMRKTAGSVVFGGSIAYCSQIAWIQNTTIRENICFGRPFEEAKYWKAVHDSCLGPDFDMLPNGDLTEVGEKGISLSGGQKQRISICRAVYCDTDVQIFDDPLSALDAHVGKAVFRDVLQSSSSGKTRILVTHALNFLPHVDYIYVIEGGKVAEHGSYQDLMTRGDSFSRFVKEFGSTERKEEENKPEGSKDGHIVASKVFNDKDGISKDVVTGAGLMQEEERSTGAVTWAVYKAYIKAGHGALLLPFLLVALVLMTGANVFSSYWLVWWQEKKWDQPQGFYMGIFGAFGGASVIAGYLVGAIFALFTYFSSQKLHKNAVNRVLHAPMSFFETTPLGRIMNRFSKDIDTIDNTLGVFILVVYVYIAAFYRASARELKRLDAILRSSLYSHFSESLSGLATIRAYGEMDRFRSENEKRVDVENRAYWLTATNQHWLGLRLDFLGYCMTFVVVILTVATRFTLSPAQTGVLISYIMSIQQAFSFIIRQVAEVENSMNSVERISHYAQSIEQEAPHSLPNHKPPPNWPASGSVELNDLVMKYRPELPAVLKGISLDIKAREKVGFIGRTGAGKSSIMTALFRLVEPTSGSIIIDGVDASTIGLTDLRNALAIIPQDPLIVSSRIWSRIEDFLVAGTIRSNLDPFGRQDDATLWDALKRASLVSGPITSAEPTQHEQLPSGAATLVNKFDLDAIIEDEGGNLSVGQRCLVSLARALVKNARIIILDDATASVDYETDRKIQDTIAHQFKDRTVLCIAHRLRTIIFYDRICVLDGGKIAEFDTPANLFSKPGGIFRGMCEQSSITLNDIMAEKIGRHETRDD</sequence>
<dbReference type="InterPro" id="IPR003439">
    <property type="entry name" value="ABC_transporter-like_ATP-bd"/>
</dbReference>
<evidence type="ECO:0000256" key="1">
    <source>
        <dbReference type="ARBA" id="ARBA00004141"/>
    </source>
</evidence>
<evidence type="ECO:0000259" key="10">
    <source>
        <dbReference type="PROSITE" id="PS50893"/>
    </source>
</evidence>
<evidence type="ECO:0000256" key="5">
    <source>
        <dbReference type="ARBA" id="ARBA00022741"/>
    </source>
</evidence>
<dbReference type="InterPro" id="IPR017871">
    <property type="entry name" value="ABC_transporter-like_CS"/>
</dbReference>
<comment type="similarity">
    <text evidence="2">Belongs to the ABC transporter superfamily. ABCC family. Conjugate transporter (TC 3.A.1.208) subfamily.</text>
</comment>
<dbReference type="SUPFAM" id="SSF90123">
    <property type="entry name" value="ABC transporter transmembrane region"/>
    <property type="match status" value="2"/>
</dbReference>
<evidence type="ECO:0000256" key="6">
    <source>
        <dbReference type="ARBA" id="ARBA00022840"/>
    </source>
</evidence>
<feature type="transmembrane region" description="Helical" evidence="9">
    <location>
        <begin position="850"/>
        <end position="876"/>
    </location>
</feature>
<dbReference type="CDD" id="cd18597">
    <property type="entry name" value="ABC_6TM_YOR1_D1_like"/>
    <property type="match status" value="1"/>
</dbReference>
<dbReference type="SUPFAM" id="SSF52540">
    <property type="entry name" value="P-loop containing nucleoside triphosphate hydrolases"/>
    <property type="match status" value="2"/>
</dbReference>
<dbReference type="GO" id="GO:0016020">
    <property type="term" value="C:membrane"/>
    <property type="evidence" value="ECO:0007669"/>
    <property type="project" value="UniProtKB-SubCell"/>
</dbReference>
<name>A0A409WY94_PSICY</name>
<organism evidence="12 13">
    <name type="scientific">Psilocybe cyanescens</name>
    <dbReference type="NCBI Taxonomy" id="93625"/>
    <lineage>
        <taxon>Eukaryota</taxon>
        <taxon>Fungi</taxon>
        <taxon>Dikarya</taxon>
        <taxon>Basidiomycota</taxon>
        <taxon>Agaricomycotina</taxon>
        <taxon>Agaricomycetes</taxon>
        <taxon>Agaricomycetidae</taxon>
        <taxon>Agaricales</taxon>
        <taxon>Agaricineae</taxon>
        <taxon>Strophariaceae</taxon>
        <taxon>Psilocybe</taxon>
    </lineage>
</organism>
<dbReference type="OrthoDB" id="6500128at2759"/>
<dbReference type="PROSITE" id="PS50929">
    <property type="entry name" value="ABC_TM1F"/>
    <property type="match status" value="2"/>
</dbReference>
<proteinExistence type="inferred from homology"/>
<evidence type="ECO:0000256" key="7">
    <source>
        <dbReference type="ARBA" id="ARBA00022989"/>
    </source>
</evidence>
<comment type="caution">
    <text evidence="12">The sequence shown here is derived from an EMBL/GenBank/DDBJ whole genome shotgun (WGS) entry which is preliminary data.</text>
</comment>
<dbReference type="PANTHER" id="PTHR24223">
    <property type="entry name" value="ATP-BINDING CASSETTE SUB-FAMILY C"/>
    <property type="match status" value="1"/>
</dbReference>
<feature type="transmembrane region" description="Helical" evidence="9">
    <location>
        <begin position="385"/>
        <end position="409"/>
    </location>
</feature>
<evidence type="ECO:0000313" key="12">
    <source>
        <dbReference type="EMBL" id="PPQ83456.1"/>
    </source>
</evidence>
<evidence type="ECO:0000256" key="9">
    <source>
        <dbReference type="SAM" id="Phobius"/>
    </source>
</evidence>
<dbReference type="CDD" id="cd03244">
    <property type="entry name" value="ABCC_MRP_domain2"/>
    <property type="match status" value="1"/>
</dbReference>
<comment type="subcellular location">
    <subcellularLocation>
        <location evidence="1">Membrane</location>
        <topology evidence="1">Multi-pass membrane protein</topology>
    </subcellularLocation>
</comment>
<keyword evidence="13" id="KW-1185">Reference proteome</keyword>
<dbReference type="InterPro" id="IPR027417">
    <property type="entry name" value="P-loop_NTPase"/>
</dbReference>
<dbReference type="FunFam" id="3.40.50.300:FF:000997">
    <property type="entry name" value="Multidrug resistance-associated protein 1"/>
    <property type="match status" value="1"/>
</dbReference>
<dbReference type="GO" id="GO:0140359">
    <property type="term" value="F:ABC-type transporter activity"/>
    <property type="evidence" value="ECO:0007669"/>
    <property type="project" value="InterPro"/>
</dbReference>
<dbReference type="FunFam" id="3.40.50.300:FF:000565">
    <property type="entry name" value="ABC bile acid transporter"/>
    <property type="match status" value="1"/>
</dbReference>
<feature type="domain" description="ABC transmembrane type-1" evidence="11">
    <location>
        <begin position="162"/>
        <end position="449"/>
    </location>
</feature>
<dbReference type="PROSITE" id="PS00211">
    <property type="entry name" value="ABC_TRANSPORTER_1"/>
    <property type="match status" value="1"/>
</dbReference>
<dbReference type="Pfam" id="PF00005">
    <property type="entry name" value="ABC_tran"/>
    <property type="match status" value="2"/>
</dbReference>
<dbReference type="InParanoid" id="A0A409WY94"/>
<feature type="domain" description="ABC transporter" evidence="10">
    <location>
        <begin position="519"/>
        <end position="743"/>
    </location>
</feature>
<dbReference type="GO" id="GO:0016887">
    <property type="term" value="F:ATP hydrolysis activity"/>
    <property type="evidence" value="ECO:0007669"/>
    <property type="project" value="InterPro"/>
</dbReference>
<keyword evidence="8 9" id="KW-0472">Membrane</keyword>
<dbReference type="SMART" id="SM00382">
    <property type="entry name" value="AAA"/>
    <property type="match status" value="2"/>
</dbReference>
<feature type="domain" description="ABC transporter" evidence="10">
    <location>
        <begin position="1099"/>
        <end position="1364"/>
    </location>
</feature>
<accession>A0A409WY94</accession>
<gene>
    <name evidence="12" type="ORF">CVT25_007047</name>
</gene>
<dbReference type="FunFam" id="1.20.1560.10:FF:000061">
    <property type="entry name" value="ATP-binding cassette transporter YOR1"/>
    <property type="match status" value="1"/>
</dbReference>
<dbReference type="PROSITE" id="PS50893">
    <property type="entry name" value="ABC_TRANSPORTER_2"/>
    <property type="match status" value="2"/>
</dbReference>
<dbReference type="CDD" id="cd03250">
    <property type="entry name" value="ABCC_MRP_domain1"/>
    <property type="match status" value="1"/>
</dbReference>
<dbReference type="Gene3D" id="1.20.1560.10">
    <property type="entry name" value="ABC transporter type 1, transmembrane domain"/>
    <property type="match status" value="3"/>
</dbReference>
<evidence type="ECO:0008006" key="14">
    <source>
        <dbReference type="Google" id="ProtNLM"/>
    </source>
</evidence>
<evidence type="ECO:0000256" key="2">
    <source>
        <dbReference type="ARBA" id="ARBA00009726"/>
    </source>
</evidence>
<feature type="domain" description="ABC transmembrane type-1" evidence="11">
    <location>
        <begin position="817"/>
        <end position="1061"/>
    </location>
</feature>
<dbReference type="CDD" id="cd18606">
    <property type="entry name" value="ABC_6TM_YOR1_D2_like"/>
    <property type="match status" value="1"/>
</dbReference>
<feature type="transmembrane region" description="Helical" evidence="9">
    <location>
        <begin position="292"/>
        <end position="320"/>
    </location>
</feature>
<dbReference type="Pfam" id="PF00664">
    <property type="entry name" value="ABC_membrane"/>
    <property type="match status" value="2"/>
</dbReference>
<keyword evidence="7 9" id="KW-1133">Transmembrane helix</keyword>